<evidence type="ECO:0008006" key="3">
    <source>
        <dbReference type="Google" id="ProtNLM"/>
    </source>
</evidence>
<dbReference type="AlphaFoldDB" id="A0A841JZG4"/>
<name>A0A841JZG4_9BACT</name>
<evidence type="ECO:0000313" key="1">
    <source>
        <dbReference type="EMBL" id="MBB6144351.1"/>
    </source>
</evidence>
<dbReference type="RefSeq" id="WP_082125464.1">
    <property type="nucleotide sequence ID" value="NZ_JACHEK010000004.1"/>
</dbReference>
<keyword evidence="2" id="KW-1185">Reference proteome</keyword>
<reference evidence="1 2" key="1">
    <citation type="submission" date="2020-08" db="EMBL/GenBank/DDBJ databases">
        <title>Genomic Encyclopedia of Type Strains, Phase IV (KMG-IV): sequencing the most valuable type-strain genomes for metagenomic binning, comparative biology and taxonomic classification.</title>
        <authorList>
            <person name="Goeker M."/>
        </authorList>
    </citation>
    <scope>NUCLEOTIDE SEQUENCE [LARGE SCALE GENOMIC DNA]</scope>
    <source>
        <strain evidence="1 2">DSM 103733</strain>
    </source>
</reference>
<organism evidence="1 2">
    <name type="scientific">Silvibacterium bohemicum</name>
    <dbReference type="NCBI Taxonomy" id="1577686"/>
    <lineage>
        <taxon>Bacteria</taxon>
        <taxon>Pseudomonadati</taxon>
        <taxon>Acidobacteriota</taxon>
        <taxon>Terriglobia</taxon>
        <taxon>Terriglobales</taxon>
        <taxon>Acidobacteriaceae</taxon>
        <taxon>Silvibacterium</taxon>
    </lineage>
</organism>
<dbReference type="InterPro" id="IPR046904">
    <property type="entry name" value="ABC-3C_MC2"/>
</dbReference>
<comment type="caution">
    <text evidence="1">The sequence shown here is derived from an EMBL/GenBank/DDBJ whole genome shotgun (WGS) entry which is preliminary data.</text>
</comment>
<evidence type="ECO:0000313" key="2">
    <source>
        <dbReference type="Proteomes" id="UP000538666"/>
    </source>
</evidence>
<proteinExistence type="predicted"/>
<protein>
    <recommendedName>
        <fullName evidence="3">Threonine transporter</fullName>
    </recommendedName>
</protein>
<gene>
    <name evidence="1" type="ORF">HNQ77_002303</name>
</gene>
<dbReference type="Proteomes" id="UP000538666">
    <property type="component" value="Unassembled WGS sequence"/>
</dbReference>
<dbReference type="Pfam" id="PF20288">
    <property type="entry name" value="MC2"/>
    <property type="match status" value="1"/>
</dbReference>
<sequence length="160" mass="17658">MSTASPFNSALECGLRALAILASGYPASADLQRLVAYDYLLVHSADADGPSSLHPSTPHRNGELLVRHTLIESGLFLLLSRNLIERFATSKGIEYRAMDAAQAFLDGLSSDYMRALRDRADWLSLTFTTMSEGELKDFVNAHFDQWTTEFQSLEAVGEVL</sequence>
<accession>A0A841JZG4</accession>
<dbReference type="EMBL" id="JACHEK010000004">
    <property type="protein sequence ID" value="MBB6144351.1"/>
    <property type="molecule type" value="Genomic_DNA"/>
</dbReference>